<proteinExistence type="predicted"/>
<dbReference type="GO" id="GO:0006313">
    <property type="term" value="P:DNA transposition"/>
    <property type="evidence" value="ECO:0007669"/>
    <property type="project" value="InterPro"/>
</dbReference>
<dbReference type="RefSeq" id="WP_175149574.1">
    <property type="nucleotide sequence ID" value="NZ_CADIKK010000008.1"/>
</dbReference>
<protein>
    <recommendedName>
        <fullName evidence="3">Transposase</fullName>
    </recommendedName>
</protein>
<evidence type="ECO:0000313" key="2">
    <source>
        <dbReference type="Proteomes" id="UP000494365"/>
    </source>
</evidence>
<sequence length="158" mass="16448">MTEDDLAFLPLKVAHIDRGGRRVFDPQDKRRLIEACRRPGVSVSGMALKAGVNANQLRKWICARTPANEAALAGPDSAETSPSTFVPVVAVGDTASVLSRAPAASLAPDRREASRASLCSAPSARLSATLPNGVMVELECSGQDGSLVTAMIAARGAH</sequence>
<gene>
    <name evidence="1" type="ORF">LMG28614_02109</name>
</gene>
<dbReference type="SUPFAM" id="SSF48295">
    <property type="entry name" value="TrpR-like"/>
    <property type="match status" value="1"/>
</dbReference>
<organism evidence="1 2">
    <name type="scientific">Paraburkholderia ultramafica</name>
    <dbReference type="NCBI Taxonomy" id="1544867"/>
    <lineage>
        <taxon>Bacteria</taxon>
        <taxon>Pseudomonadati</taxon>
        <taxon>Pseudomonadota</taxon>
        <taxon>Betaproteobacteria</taxon>
        <taxon>Burkholderiales</taxon>
        <taxon>Burkholderiaceae</taxon>
        <taxon>Paraburkholderia</taxon>
    </lineage>
</organism>
<evidence type="ECO:0000313" key="1">
    <source>
        <dbReference type="EMBL" id="CAB3785344.1"/>
    </source>
</evidence>
<keyword evidence="2" id="KW-1185">Reference proteome</keyword>
<dbReference type="EMBL" id="CADIKK010000008">
    <property type="protein sequence ID" value="CAB3785344.1"/>
    <property type="molecule type" value="Genomic_DNA"/>
</dbReference>
<dbReference type="Proteomes" id="UP000494365">
    <property type="component" value="Unassembled WGS sequence"/>
</dbReference>
<dbReference type="AlphaFoldDB" id="A0A6S7CB53"/>
<dbReference type="InterPro" id="IPR002514">
    <property type="entry name" value="Transposase_8"/>
</dbReference>
<accession>A0A6S7CB53</accession>
<name>A0A6S7CB53_9BURK</name>
<reference evidence="1 2" key="1">
    <citation type="submission" date="2020-04" db="EMBL/GenBank/DDBJ databases">
        <authorList>
            <person name="De Canck E."/>
        </authorList>
    </citation>
    <scope>NUCLEOTIDE SEQUENCE [LARGE SCALE GENOMIC DNA]</scope>
    <source>
        <strain evidence="1 2">LMG 28614</strain>
    </source>
</reference>
<evidence type="ECO:0008006" key="3">
    <source>
        <dbReference type="Google" id="ProtNLM"/>
    </source>
</evidence>
<dbReference type="InterPro" id="IPR010921">
    <property type="entry name" value="Trp_repressor/repl_initiator"/>
</dbReference>
<dbReference type="Pfam" id="PF01527">
    <property type="entry name" value="HTH_Tnp_1"/>
    <property type="match status" value="1"/>
</dbReference>
<dbReference type="GO" id="GO:0004803">
    <property type="term" value="F:transposase activity"/>
    <property type="evidence" value="ECO:0007669"/>
    <property type="project" value="InterPro"/>
</dbReference>
<dbReference type="GO" id="GO:0043565">
    <property type="term" value="F:sequence-specific DNA binding"/>
    <property type="evidence" value="ECO:0007669"/>
    <property type="project" value="InterPro"/>
</dbReference>
<dbReference type="NCBIfam" id="NF047595">
    <property type="entry name" value="IS66_ISRel24_TnpA"/>
    <property type="match status" value="1"/>
</dbReference>